<proteinExistence type="inferred from homology"/>
<gene>
    <name evidence="3" type="ORF">GCM10009105_18920</name>
</gene>
<dbReference type="EMBL" id="BAAAEU010000007">
    <property type="protein sequence ID" value="GAA0714404.1"/>
    <property type="molecule type" value="Genomic_DNA"/>
</dbReference>
<dbReference type="SUPFAM" id="SSF143456">
    <property type="entry name" value="VC0467-like"/>
    <property type="match status" value="1"/>
</dbReference>
<dbReference type="RefSeq" id="WP_343790035.1">
    <property type="nucleotide sequence ID" value="NZ_BAAAEU010000007.1"/>
</dbReference>
<organism evidence="3 4">
    <name type="scientific">Dokdonella soli</name>
    <dbReference type="NCBI Taxonomy" id="529810"/>
    <lineage>
        <taxon>Bacteria</taxon>
        <taxon>Pseudomonadati</taxon>
        <taxon>Pseudomonadota</taxon>
        <taxon>Gammaproteobacteria</taxon>
        <taxon>Lysobacterales</taxon>
        <taxon>Rhodanobacteraceae</taxon>
        <taxon>Dokdonella</taxon>
    </lineage>
</organism>
<reference evidence="4" key="1">
    <citation type="journal article" date="2019" name="Int. J. Syst. Evol. Microbiol.">
        <title>The Global Catalogue of Microorganisms (GCM) 10K type strain sequencing project: providing services to taxonomists for standard genome sequencing and annotation.</title>
        <authorList>
            <consortium name="The Broad Institute Genomics Platform"/>
            <consortium name="The Broad Institute Genome Sequencing Center for Infectious Disease"/>
            <person name="Wu L."/>
            <person name="Ma J."/>
        </authorList>
    </citation>
    <scope>NUCLEOTIDE SEQUENCE [LARGE SCALE GENOMIC DNA]</scope>
    <source>
        <strain evidence="4">JCM 15421</strain>
    </source>
</reference>
<dbReference type="InterPro" id="IPR003774">
    <property type="entry name" value="AlgH-like"/>
</dbReference>
<evidence type="ECO:0000313" key="4">
    <source>
        <dbReference type="Proteomes" id="UP001501523"/>
    </source>
</evidence>
<evidence type="ECO:0000256" key="2">
    <source>
        <dbReference type="HAMAP-Rule" id="MF_00758"/>
    </source>
</evidence>
<keyword evidence="4" id="KW-1185">Reference proteome</keyword>
<accession>A0ABP3TP79</accession>
<comment type="caution">
    <text evidence="3">The sequence shown here is derived from an EMBL/GenBank/DDBJ whole genome shotgun (WGS) entry which is preliminary data.</text>
</comment>
<evidence type="ECO:0000313" key="3">
    <source>
        <dbReference type="EMBL" id="GAA0714404.1"/>
    </source>
</evidence>
<dbReference type="PANTHER" id="PTHR30327">
    <property type="entry name" value="UNCHARACTERIZED PROTEIN YQGE"/>
    <property type="match status" value="1"/>
</dbReference>
<dbReference type="NCBIfam" id="NF001266">
    <property type="entry name" value="PRK00228.1-1"/>
    <property type="match status" value="1"/>
</dbReference>
<dbReference type="Pfam" id="PF02622">
    <property type="entry name" value="DUF179"/>
    <property type="match status" value="1"/>
</dbReference>
<dbReference type="Proteomes" id="UP001501523">
    <property type="component" value="Unassembled WGS sequence"/>
</dbReference>
<protein>
    <recommendedName>
        <fullName evidence="2">UPF0301 protein GCM10009105_18920</fullName>
    </recommendedName>
</protein>
<dbReference type="Gene3D" id="3.40.1740.10">
    <property type="entry name" value="VC0467-like"/>
    <property type="match status" value="1"/>
</dbReference>
<comment type="similarity">
    <text evidence="1 2">Belongs to the UPF0301 (AlgH) family.</text>
</comment>
<sequence>MAESTPLTNQLLIAMPALRDPNFARGVAFLCQHGEDGAMGLMINRLSEYRLGDVLAQMNMRSEIPEVIDAPVLIGGPVQPERGFVLHSPGGDWESSFRISDHISVTTSRDILVAMAAGNGPQHAIVALGYSGWSPGQLEHELCDNHWLTAPVSDRVLFETPLEDRWEAAAGLVGVNMIQLASYAGHA</sequence>
<dbReference type="HAMAP" id="MF_00758">
    <property type="entry name" value="UPF0301"/>
    <property type="match status" value="1"/>
</dbReference>
<evidence type="ECO:0000256" key="1">
    <source>
        <dbReference type="ARBA" id="ARBA00009600"/>
    </source>
</evidence>
<dbReference type="PANTHER" id="PTHR30327:SF1">
    <property type="entry name" value="UPF0301 PROTEIN YQGE"/>
    <property type="match status" value="1"/>
</dbReference>
<name>A0ABP3TP79_9GAMM</name>